<feature type="compositionally biased region" description="Polar residues" evidence="1">
    <location>
        <begin position="532"/>
        <end position="543"/>
    </location>
</feature>
<feature type="region of interest" description="Disordered" evidence="1">
    <location>
        <begin position="530"/>
        <end position="553"/>
    </location>
</feature>
<dbReference type="EMBL" id="CM007649">
    <property type="protein sequence ID" value="ONM41040.1"/>
    <property type="molecule type" value="Genomic_DNA"/>
</dbReference>
<dbReference type="AlphaFoldDB" id="A0A1D6NLD6"/>
<dbReference type="FunCoup" id="A0A1D6NLD6">
    <property type="interactions" value="1460"/>
</dbReference>
<dbReference type="InParanoid" id="A0A1D6NLD6"/>
<sequence>MAAGSIVVDFPSMGAALCFPSLDSLLRDSASGFLAAVSNAPAPGAADLTNFHRVFSRVLSAYPDPPLEAVWFFSALSFHDRPDDLRSLLQLLSAFTASSPGTAKPLALLAPVVSELFHADKPRRETETLVEAVLSYISICSNRSAPSSTVGATADAVSLLPAFGELVKVWSVRYSRERCPFQVLFPLAGDEARRELMKEGCSVDYLAGVVLAEAFLLRLCLKVQNATGVPRSELQKELKIWAVSSIPVFQNHRFFGVLLNMLLNSPLPVYSLVPDLWFVLVYLFVSDHDYVFLCVVIRVVFGSLVTQSADDEILLRDVLYDSLILVDYSFINNGVGVDLLPIYVLRLVITLDAVNDARRKGDQGRAVSFINAFSTSNVPNFLIKWATFQAGSGALSKPIANTPQSIIKWLVDLEVKGLKVFGDYSSCIMERFAYDGVKNGHGNMIHSDADLFFFDKQSGREFMDTKGSEDEAVDEMETAGNNAFMAAAQSMKGVTDGMRKRKSCGYEDATAVKFVKYKVEDSSLKDYLSAANGISSGSEVENPQSDDEMEESN</sequence>
<accession>A0A1D6NLD6</accession>
<reference evidence="2" key="1">
    <citation type="submission" date="2015-12" db="EMBL/GenBank/DDBJ databases">
        <title>Update maize B73 reference genome by single molecule sequencing technologies.</title>
        <authorList>
            <consortium name="Maize Genome Sequencing Project"/>
            <person name="Ware D."/>
        </authorList>
    </citation>
    <scope>NUCLEOTIDE SEQUENCE [LARGE SCALE GENOMIC DNA]</scope>
    <source>
        <tissue evidence="2">Seedling</tissue>
    </source>
</reference>
<dbReference type="ExpressionAtlas" id="A0A1D6NLD6">
    <property type="expression patterns" value="baseline and differential"/>
</dbReference>
<dbReference type="OMA" id="VAAAHTM"/>
<name>A0A1D6NLD6_MAIZE</name>
<evidence type="ECO:0000313" key="2">
    <source>
        <dbReference type="EMBL" id="ONM41040.1"/>
    </source>
</evidence>
<proteinExistence type="predicted"/>
<organism evidence="2">
    <name type="scientific">Zea mays</name>
    <name type="common">Maize</name>
    <dbReference type="NCBI Taxonomy" id="4577"/>
    <lineage>
        <taxon>Eukaryota</taxon>
        <taxon>Viridiplantae</taxon>
        <taxon>Streptophyta</taxon>
        <taxon>Embryophyta</taxon>
        <taxon>Tracheophyta</taxon>
        <taxon>Spermatophyta</taxon>
        <taxon>Magnoliopsida</taxon>
        <taxon>Liliopsida</taxon>
        <taxon>Poales</taxon>
        <taxon>Poaceae</taxon>
        <taxon>PACMAD clade</taxon>
        <taxon>Panicoideae</taxon>
        <taxon>Andropogonodae</taxon>
        <taxon>Andropogoneae</taxon>
        <taxon>Tripsacinae</taxon>
        <taxon>Zea</taxon>
    </lineage>
</organism>
<evidence type="ECO:0000256" key="1">
    <source>
        <dbReference type="SAM" id="MobiDB-lite"/>
    </source>
</evidence>
<dbReference type="PANTHER" id="PTHR35505:SF1">
    <property type="entry name" value="SNF2 DOMAIN PROTEIN"/>
    <property type="match status" value="1"/>
</dbReference>
<feature type="compositionally biased region" description="Acidic residues" evidence="1">
    <location>
        <begin position="544"/>
        <end position="553"/>
    </location>
</feature>
<protein>
    <submittedName>
        <fullName evidence="2">Uncharacterized protein</fullName>
    </submittedName>
</protein>
<gene>
    <name evidence="2" type="ORF">ZEAMMB73_Zm00001d044394</name>
</gene>
<dbReference type="PANTHER" id="PTHR35505">
    <property type="entry name" value="OS01G0600300 PROTEIN"/>
    <property type="match status" value="1"/>
</dbReference>